<keyword evidence="2" id="KW-0812">Transmembrane</keyword>
<feature type="compositionally biased region" description="Low complexity" evidence="1">
    <location>
        <begin position="114"/>
        <end position="128"/>
    </location>
</feature>
<dbReference type="Proteomes" id="UP001430953">
    <property type="component" value="Unassembled WGS sequence"/>
</dbReference>
<name>A0AAW2GRU4_9HYME</name>
<keyword evidence="4" id="KW-1185">Reference proteome</keyword>
<accession>A0AAW2GRU4</accession>
<gene>
    <name evidence="3" type="ORF">PUN28_001956</name>
</gene>
<keyword evidence="2" id="KW-0472">Membrane</keyword>
<evidence type="ECO:0000256" key="2">
    <source>
        <dbReference type="SAM" id="Phobius"/>
    </source>
</evidence>
<dbReference type="AlphaFoldDB" id="A0AAW2GRU4"/>
<evidence type="ECO:0000313" key="4">
    <source>
        <dbReference type="Proteomes" id="UP001430953"/>
    </source>
</evidence>
<reference evidence="3 4" key="1">
    <citation type="submission" date="2023-03" db="EMBL/GenBank/DDBJ databases">
        <title>High recombination rates correlate with genetic variation in Cardiocondyla obscurior ants.</title>
        <authorList>
            <person name="Errbii M."/>
        </authorList>
    </citation>
    <scope>NUCLEOTIDE SEQUENCE [LARGE SCALE GENOMIC DNA]</scope>
    <source>
        <strain evidence="3">Alpha-2009</strain>
        <tissue evidence="3">Whole body</tissue>
    </source>
</reference>
<sequence>MRSCTLKLNSLAPTDRYRTPPVFGFRALSFITIAIYVYMLKLPIELPISNNIERTSVLYEKWFNVKSVSLRSATHRMRWPPVVIHPSNAYAQLLMVCRRTAARDLRPLIKGRNSRNNATTNSRGRNSTCGDLETAG</sequence>
<evidence type="ECO:0000256" key="1">
    <source>
        <dbReference type="SAM" id="MobiDB-lite"/>
    </source>
</evidence>
<feature type="region of interest" description="Disordered" evidence="1">
    <location>
        <begin position="109"/>
        <end position="136"/>
    </location>
</feature>
<proteinExistence type="predicted"/>
<protein>
    <submittedName>
        <fullName evidence="3">Uncharacterized protein</fullName>
    </submittedName>
</protein>
<feature type="transmembrane region" description="Helical" evidence="2">
    <location>
        <begin position="23"/>
        <end position="40"/>
    </location>
</feature>
<organism evidence="3 4">
    <name type="scientific">Cardiocondyla obscurior</name>
    <dbReference type="NCBI Taxonomy" id="286306"/>
    <lineage>
        <taxon>Eukaryota</taxon>
        <taxon>Metazoa</taxon>
        <taxon>Ecdysozoa</taxon>
        <taxon>Arthropoda</taxon>
        <taxon>Hexapoda</taxon>
        <taxon>Insecta</taxon>
        <taxon>Pterygota</taxon>
        <taxon>Neoptera</taxon>
        <taxon>Endopterygota</taxon>
        <taxon>Hymenoptera</taxon>
        <taxon>Apocrita</taxon>
        <taxon>Aculeata</taxon>
        <taxon>Formicoidea</taxon>
        <taxon>Formicidae</taxon>
        <taxon>Myrmicinae</taxon>
        <taxon>Cardiocondyla</taxon>
    </lineage>
</organism>
<keyword evidence="2" id="KW-1133">Transmembrane helix</keyword>
<dbReference type="EMBL" id="JADYXP020000002">
    <property type="protein sequence ID" value="KAL0130022.1"/>
    <property type="molecule type" value="Genomic_DNA"/>
</dbReference>
<comment type="caution">
    <text evidence="3">The sequence shown here is derived from an EMBL/GenBank/DDBJ whole genome shotgun (WGS) entry which is preliminary data.</text>
</comment>
<evidence type="ECO:0000313" key="3">
    <source>
        <dbReference type="EMBL" id="KAL0130022.1"/>
    </source>
</evidence>